<evidence type="ECO:0000313" key="2">
    <source>
        <dbReference type="Proteomes" id="UP000887575"/>
    </source>
</evidence>
<dbReference type="SMART" id="SM00061">
    <property type="entry name" value="MATH"/>
    <property type="match status" value="1"/>
</dbReference>
<dbReference type="InterPro" id="IPR008974">
    <property type="entry name" value="TRAF-like"/>
</dbReference>
<dbReference type="PANTHER" id="PTHR47022:SF1">
    <property type="entry name" value="BTB AND MATH DOMAIN-CONTAINING PROTEIN 36-RELATED"/>
    <property type="match status" value="1"/>
</dbReference>
<dbReference type="Pfam" id="PF22486">
    <property type="entry name" value="MATH_2"/>
    <property type="match status" value="1"/>
</dbReference>
<feature type="domain" description="MATH" evidence="1">
    <location>
        <begin position="16"/>
        <end position="145"/>
    </location>
</feature>
<dbReference type="SUPFAM" id="SSF49599">
    <property type="entry name" value="TRAF domain-like"/>
    <property type="match status" value="1"/>
</dbReference>
<evidence type="ECO:0000313" key="3">
    <source>
        <dbReference type="WBParaSite" id="MBELARI_LOCUS576"/>
    </source>
</evidence>
<dbReference type="Proteomes" id="UP000887575">
    <property type="component" value="Unassembled WGS sequence"/>
</dbReference>
<proteinExistence type="predicted"/>
<protein>
    <submittedName>
        <fullName evidence="3">MATH domain-containing protein</fullName>
    </submittedName>
</protein>
<evidence type="ECO:0000259" key="1">
    <source>
        <dbReference type="PROSITE" id="PS50144"/>
    </source>
</evidence>
<dbReference type="Gene3D" id="2.60.210.10">
    <property type="entry name" value="Apoptosis, Tumor Necrosis Factor Receptor Associated Protein 2, Chain A"/>
    <property type="match status" value="1"/>
</dbReference>
<keyword evidence="2" id="KW-1185">Reference proteome</keyword>
<dbReference type="AlphaFoldDB" id="A0AAF3FFM2"/>
<reference evidence="3" key="1">
    <citation type="submission" date="2024-02" db="UniProtKB">
        <authorList>
            <consortium name="WormBaseParasite"/>
        </authorList>
    </citation>
    <scope>IDENTIFICATION</scope>
</reference>
<dbReference type="InterPro" id="IPR002083">
    <property type="entry name" value="MATH/TRAF_dom"/>
</dbReference>
<dbReference type="PROSITE" id="PS50144">
    <property type="entry name" value="MATH"/>
    <property type="match status" value="1"/>
</dbReference>
<dbReference type="PANTHER" id="PTHR47022">
    <property type="entry name" value="BTB AND MATH DOMAIN-CONTAINING PROTEIN 36-RELATED"/>
    <property type="match status" value="1"/>
</dbReference>
<name>A0AAF3FFM2_9BILA</name>
<organism evidence="2 3">
    <name type="scientific">Mesorhabditis belari</name>
    <dbReference type="NCBI Taxonomy" id="2138241"/>
    <lineage>
        <taxon>Eukaryota</taxon>
        <taxon>Metazoa</taxon>
        <taxon>Ecdysozoa</taxon>
        <taxon>Nematoda</taxon>
        <taxon>Chromadorea</taxon>
        <taxon>Rhabditida</taxon>
        <taxon>Rhabditina</taxon>
        <taxon>Rhabditomorpha</taxon>
        <taxon>Rhabditoidea</taxon>
        <taxon>Rhabditidae</taxon>
        <taxon>Mesorhabditinae</taxon>
        <taxon>Mesorhabditis</taxon>
    </lineage>
</organism>
<accession>A0AAF3FFM2</accession>
<dbReference type="WBParaSite" id="MBELARI_LOCUS576">
    <property type="protein sequence ID" value="MBELARI_LOCUS576"/>
    <property type="gene ID" value="MBELARI_LOCUS576"/>
</dbReference>
<sequence>MHDEGGEAEASSSSSDGVLRLMIENFPNLNDKVLGPSKRINGMQWKIMAMPRMHVVQKKGTMKCLGFFLQCCPDASLDAWECEASTELRLISQKPGVNHFTRKTNHIYTAKEHDWGYSRFMTWEEILEEDRGYIKDGRVVLEVSVKAGTPKNVLT</sequence>